<dbReference type="EMBL" id="UINC01017556">
    <property type="protein sequence ID" value="SVA72927.1"/>
    <property type="molecule type" value="Genomic_DNA"/>
</dbReference>
<gene>
    <name evidence="1" type="ORF">METZ01_LOCUS125781</name>
</gene>
<name>A0A381Y926_9ZZZZ</name>
<protein>
    <submittedName>
        <fullName evidence="1">Uncharacterized protein</fullName>
    </submittedName>
</protein>
<organism evidence="1">
    <name type="scientific">marine metagenome</name>
    <dbReference type="NCBI Taxonomy" id="408172"/>
    <lineage>
        <taxon>unclassified sequences</taxon>
        <taxon>metagenomes</taxon>
        <taxon>ecological metagenomes</taxon>
    </lineage>
</organism>
<sequence length="35" mass="3641">MSKMKNGMTKNSESTPENEAAICVAATAEKLAVAN</sequence>
<proteinExistence type="predicted"/>
<dbReference type="AlphaFoldDB" id="A0A381Y926"/>
<reference evidence="1" key="1">
    <citation type="submission" date="2018-05" db="EMBL/GenBank/DDBJ databases">
        <authorList>
            <person name="Lanie J.A."/>
            <person name="Ng W.-L."/>
            <person name="Kazmierczak K.M."/>
            <person name="Andrzejewski T.M."/>
            <person name="Davidsen T.M."/>
            <person name="Wayne K.J."/>
            <person name="Tettelin H."/>
            <person name="Glass J.I."/>
            <person name="Rusch D."/>
            <person name="Podicherti R."/>
            <person name="Tsui H.-C.T."/>
            <person name="Winkler M.E."/>
        </authorList>
    </citation>
    <scope>NUCLEOTIDE SEQUENCE</scope>
</reference>
<feature type="non-terminal residue" evidence="1">
    <location>
        <position position="35"/>
    </location>
</feature>
<evidence type="ECO:0000313" key="1">
    <source>
        <dbReference type="EMBL" id="SVA72927.1"/>
    </source>
</evidence>
<accession>A0A381Y926</accession>